<dbReference type="EMBL" id="CP129013">
    <property type="protein sequence ID" value="WLR42601.1"/>
    <property type="molecule type" value="Genomic_DNA"/>
</dbReference>
<evidence type="ECO:0000313" key="2">
    <source>
        <dbReference type="Proteomes" id="UP001197974"/>
    </source>
</evidence>
<proteinExistence type="predicted"/>
<reference evidence="1 2" key="1">
    <citation type="submission" date="2023-06" db="EMBL/GenBank/DDBJ databases">
        <title>Five Gram-positive bacteria isolated from mangrove sediments in Shenzhen, Guangdong, China.</title>
        <authorList>
            <person name="Yu S."/>
            <person name="Zheng W."/>
            <person name="Huang Y."/>
        </authorList>
    </citation>
    <scope>NUCLEOTIDE SEQUENCE [LARGE SCALE GENOMIC DNA]</scope>
    <source>
        <strain evidence="1 2">SaN35-3</strain>
    </source>
</reference>
<protein>
    <submittedName>
        <fullName evidence="1">Uncharacterized protein</fullName>
    </submittedName>
</protein>
<gene>
    <name evidence="1" type="ORF">LC087_18275</name>
</gene>
<dbReference type="Proteomes" id="UP001197974">
    <property type="component" value="Chromosome"/>
</dbReference>
<evidence type="ECO:0000313" key="1">
    <source>
        <dbReference type="EMBL" id="WLR42601.1"/>
    </source>
</evidence>
<dbReference type="RefSeq" id="WP_226543188.1">
    <property type="nucleotide sequence ID" value="NZ_CP129013.1"/>
</dbReference>
<accession>A0ABY9JYA1</accession>
<organism evidence="1 2">
    <name type="scientific">Bacillus carboniphilus</name>
    <dbReference type="NCBI Taxonomy" id="86663"/>
    <lineage>
        <taxon>Bacteria</taxon>
        <taxon>Bacillati</taxon>
        <taxon>Bacillota</taxon>
        <taxon>Bacilli</taxon>
        <taxon>Bacillales</taxon>
        <taxon>Bacillaceae</taxon>
        <taxon>Bacillus</taxon>
    </lineage>
</organism>
<keyword evidence="2" id="KW-1185">Reference proteome</keyword>
<sequence length="85" mass="9643">MPAWIGVSFKDGNYRTVITNENIRFYRTFGEGDHVAKVNGSFAPTVQAGNRINAKVNTASVPEWNNDRQYEAVIEVLEGEFLKHR</sequence>
<name>A0ABY9JYA1_9BACI</name>